<dbReference type="RefSeq" id="WP_146259909.1">
    <property type="nucleotide sequence ID" value="NZ_CP076114.1"/>
</dbReference>
<dbReference type="InterPro" id="IPR057679">
    <property type="entry name" value="DUF7919"/>
</dbReference>
<organism evidence="2 3">
    <name type="scientific">Phytopseudomonas seleniipraecipitans</name>
    <dbReference type="NCBI Taxonomy" id="640205"/>
    <lineage>
        <taxon>Bacteria</taxon>
        <taxon>Pseudomonadati</taxon>
        <taxon>Pseudomonadota</taxon>
        <taxon>Gammaproteobacteria</taxon>
        <taxon>Pseudomonadales</taxon>
        <taxon>Pseudomonadaceae</taxon>
        <taxon>Phytopseudomonas</taxon>
    </lineage>
</organism>
<accession>A0ABY5J4X5</accession>
<sequence>MIYPDLTSYRHFLQRPLSSVSNVGWLSAECDFSQGEVSPFFLKKLREAIIGNEFFNAQVNRARSTSPCPLCGCSAIEVNNDYGREFLGAAELWIPAIREGAYYAAPTLIMHYVSKHLYLPPLEFIEALMRLDISTPYIAQEHYLREVKGCF</sequence>
<name>A0ABY5J4X5_9GAMM</name>
<evidence type="ECO:0000259" key="1">
    <source>
        <dbReference type="Pfam" id="PF25535"/>
    </source>
</evidence>
<keyword evidence="3" id="KW-1185">Reference proteome</keyword>
<protein>
    <recommendedName>
        <fullName evidence="1">DUF7919 domain-containing protein</fullName>
    </recommendedName>
</protein>
<feature type="domain" description="DUF7919" evidence="1">
    <location>
        <begin position="1"/>
        <end position="129"/>
    </location>
</feature>
<dbReference type="Proteomes" id="UP000887421">
    <property type="component" value="Chromosome"/>
</dbReference>
<reference evidence="2" key="1">
    <citation type="submission" date="2021-05" db="EMBL/GenBank/DDBJ databases">
        <title>Complete genome sequence of Pseudomonas seleniipraecipitans strain D1-6.</title>
        <authorList>
            <person name="Lafi F."/>
            <person name="Eida A."/>
            <person name="Alam I."/>
            <person name="Hert H."/>
            <person name="Saad M."/>
        </authorList>
    </citation>
    <scope>NUCLEOTIDE SEQUENCE</scope>
    <source>
        <strain evidence="2">D1-6</strain>
    </source>
</reference>
<dbReference type="EMBL" id="CP076114">
    <property type="protein sequence ID" value="UUD62383.1"/>
    <property type="molecule type" value="Genomic_DNA"/>
</dbReference>
<evidence type="ECO:0000313" key="2">
    <source>
        <dbReference type="EMBL" id="UUD62383.1"/>
    </source>
</evidence>
<dbReference type="Pfam" id="PF25535">
    <property type="entry name" value="DUF7919"/>
    <property type="match status" value="1"/>
</dbReference>
<evidence type="ECO:0000313" key="3">
    <source>
        <dbReference type="Proteomes" id="UP000887421"/>
    </source>
</evidence>
<proteinExistence type="predicted"/>
<gene>
    <name evidence="2" type="ORF">D16iCDA_11785</name>
</gene>